<organism evidence="10 11">
    <name type="scientific">Cylicostephanus goldi</name>
    <name type="common">Nematode worm</name>
    <dbReference type="NCBI Taxonomy" id="71465"/>
    <lineage>
        <taxon>Eukaryota</taxon>
        <taxon>Metazoa</taxon>
        <taxon>Ecdysozoa</taxon>
        <taxon>Nematoda</taxon>
        <taxon>Chromadorea</taxon>
        <taxon>Rhabditida</taxon>
        <taxon>Rhabditina</taxon>
        <taxon>Rhabditomorpha</taxon>
        <taxon>Strongyloidea</taxon>
        <taxon>Strongylidae</taxon>
        <taxon>Cylicostephanus</taxon>
    </lineage>
</organism>
<evidence type="ECO:0000313" key="11">
    <source>
        <dbReference type="Proteomes" id="UP000271889"/>
    </source>
</evidence>
<dbReference type="Pfam" id="PF04083">
    <property type="entry name" value="Abhydro_lipase"/>
    <property type="match status" value="1"/>
</dbReference>
<dbReference type="Proteomes" id="UP000271889">
    <property type="component" value="Unassembled WGS sequence"/>
</dbReference>
<evidence type="ECO:0000256" key="4">
    <source>
        <dbReference type="ARBA" id="ARBA00022963"/>
    </source>
</evidence>
<evidence type="ECO:0000259" key="9">
    <source>
        <dbReference type="Pfam" id="PF04083"/>
    </source>
</evidence>
<dbReference type="PANTHER" id="PTHR11005">
    <property type="entry name" value="LYSOSOMAL ACID LIPASE-RELATED"/>
    <property type="match status" value="1"/>
</dbReference>
<reference evidence="10 11" key="1">
    <citation type="submission" date="2018-11" db="EMBL/GenBank/DDBJ databases">
        <authorList>
            <consortium name="Pathogen Informatics"/>
        </authorList>
    </citation>
    <scope>NUCLEOTIDE SEQUENCE [LARGE SCALE GENOMIC DNA]</scope>
</reference>
<comment type="similarity">
    <text evidence="1">Belongs to the AB hydrolase superfamily. Lipase family.</text>
</comment>
<dbReference type="InterPro" id="IPR000073">
    <property type="entry name" value="AB_hydrolase_1"/>
</dbReference>
<sequence>MIAGVRQILLLSVVTELTAYLPIPIEIPFVPVSFIVGANPPKPSTNGPTSSMSVPQIVRYWGYPLEEHRVVTCDGYVLTLHRIPHGRVHNRNPPANRPVVFLQHGLLCSSSAWLLNAPDQSAGNLKYFSESNMDQNKCYPGFLFAEHGYDVWLGNMRGNVYSKQHRTLNSDSADFWRFSWEEMAKYDLPAMINYVLNRTAQRSLYYAGHSQGTLTMLAKLSKDRLFAQKIRKFFLLAPVYRMSHVKGFFYNFGQNYERLKEVYRYFGDNEFFSANIFSRLVTENLCEDPLSTAFCEEFIYLVAGPDSNQLDKVGEEIVNKFSIITFQGKLGVYVANMLAGTSTRNMMHYSQMVHDQRMASFDMGIGENLRVYGQ</sequence>
<dbReference type="FunFam" id="3.40.50.1820:FF:000057">
    <property type="entry name" value="Lipase"/>
    <property type="match status" value="1"/>
</dbReference>
<dbReference type="AlphaFoldDB" id="A0A3P7PYM2"/>
<keyword evidence="3" id="KW-0378">Hydrolase</keyword>
<keyword evidence="11" id="KW-1185">Reference proteome</keyword>
<gene>
    <name evidence="10" type="ORF">CGOC_LOCUS9516</name>
</gene>
<feature type="chain" id="PRO_5018220754" description="Partial AB-hydrolase lipase domain-containing protein" evidence="7">
    <location>
        <begin position="20"/>
        <end position="374"/>
    </location>
</feature>
<dbReference type="Gene3D" id="3.40.50.1820">
    <property type="entry name" value="alpha/beta hydrolase"/>
    <property type="match status" value="1"/>
</dbReference>
<protein>
    <recommendedName>
        <fullName evidence="12">Partial AB-hydrolase lipase domain-containing protein</fullName>
    </recommendedName>
</protein>
<evidence type="ECO:0000256" key="2">
    <source>
        <dbReference type="ARBA" id="ARBA00022729"/>
    </source>
</evidence>
<feature type="domain" description="AB hydrolase-1" evidence="8">
    <location>
        <begin position="144"/>
        <end position="241"/>
    </location>
</feature>
<name>A0A3P7PYM2_CYLGO</name>
<dbReference type="GO" id="GO:0016042">
    <property type="term" value="P:lipid catabolic process"/>
    <property type="evidence" value="ECO:0007669"/>
    <property type="project" value="UniProtKB-KW"/>
</dbReference>
<evidence type="ECO:0000259" key="8">
    <source>
        <dbReference type="Pfam" id="PF00561"/>
    </source>
</evidence>
<keyword evidence="6" id="KW-0325">Glycoprotein</keyword>
<dbReference type="OrthoDB" id="9974421at2759"/>
<dbReference type="InterPro" id="IPR006693">
    <property type="entry name" value="AB_hydrolase_lipase"/>
</dbReference>
<feature type="domain" description="Partial AB-hydrolase lipase" evidence="9">
    <location>
        <begin position="54"/>
        <end position="116"/>
    </location>
</feature>
<evidence type="ECO:0000256" key="1">
    <source>
        <dbReference type="ARBA" id="ARBA00010701"/>
    </source>
</evidence>
<evidence type="ECO:0000256" key="6">
    <source>
        <dbReference type="ARBA" id="ARBA00023180"/>
    </source>
</evidence>
<evidence type="ECO:0000256" key="3">
    <source>
        <dbReference type="ARBA" id="ARBA00022801"/>
    </source>
</evidence>
<evidence type="ECO:0008006" key="12">
    <source>
        <dbReference type="Google" id="ProtNLM"/>
    </source>
</evidence>
<dbReference type="PIRSF" id="PIRSF000862">
    <property type="entry name" value="Steryl_ester_lip"/>
    <property type="match status" value="1"/>
</dbReference>
<evidence type="ECO:0000256" key="5">
    <source>
        <dbReference type="ARBA" id="ARBA00023098"/>
    </source>
</evidence>
<dbReference type="InterPro" id="IPR025483">
    <property type="entry name" value="Lipase_euk"/>
</dbReference>
<dbReference type="GO" id="GO:0016788">
    <property type="term" value="F:hydrolase activity, acting on ester bonds"/>
    <property type="evidence" value="ECO:0007669"/>
    <property type="project" value="InterPro"/>
</dbReference>
<keyword evidence="4" id="KW-0442">Lipid degradation</keyword>
<evidence type="ECO:0000256" key="7">
    <source>
        <dbReference type="SAM" id="SignalP"/>
    </source>
</evidence>
<dbReference type="EMBL" id="UYRV01107242">
    <property type="protein sequence ID" value="VDN23206.1"/>
    <property type="molecule type" value="Genomic_DNA"/>
</dbReference>
<dbReference type="SUPFAM" id="SSF53474">
    <property type="entry name" value="alpha/beta-Hydrolases"/>
    <property type="match status" value="1"/>
</dbReference>
<keyword evidence="2 7" id="KW-0732">Signal</keyword>
<dbReference type="InterPro" id="IPR029058">
    <property type="entry name" value="AB_hydrolase_fold"/>
</dbReference>
<feature type="signal peptide" evidence="7">
    <location>
        <begin position="1"/>
        <end position="19"/>
    </location>
</feature>
<keyword evidence="5" id="KW-0443">Lipid metabolism</keyword>
<evidence type="ECO:0000313" key="10">
    <source>
        <dbReference type="EMBL" id="VDN23206.1"/>
    </source>
</evidence>
<feature type="non-terminal residue" evidence="10">
    <location>
        <position position="374"/>
    </location>
</feature>
<accession>A0A3P7PYM2</accession>
<proteinExistence type="inferred from homology"/>
<dbReference type="Pfam" id="PF00561">
    <property type="entry name" value="Abhydrolase_1"/>
    <property type="match status" value="1"/>
</dbReference>